<feature type="domain" description="Thyroglobulin type-1" evidence="7">
    <location>
        <begin position="53"/>
        <end position="117"/>
    </location>
</feature>
<organism evidence="8 9">
    <name type="scientific">Coregonus suidteri</name>
    <dbReference type="NCBI Taxonomy" id="861788"/>
    <lineage>
        <taxon>Eukaryota</taxon>
        <taxon>Metazoa</taxon>
        <taxon>Chordata</taxon>
        <taxon>Craniata</taxon>
        <taxon>Vertebrata</taxon>
        <taxon>Euteleostomi</taxon>
        <taxon>Actinopterygii</taxon>
        <taxon>Neopterygii</taxon>
        <taxon>Teleostei</taxon>
        <taxon>Protacanthopterygii</taxon>
        <taxon>Salmoniformes</taxon>
        <taxon>Salmonidae</taxon>
        <taxon>Coregoninae</taxon>
        <taxon>Coregonus</taxon>
    </lineage>
</organism>
<evidence type="ECO:0000259" key="7">
    <source>
        <dbReference type="PROSITE" id="PS51162"/>
    </source>
</evidence>
<dbReference type="PANTHER" id="PTHR12352:SF3">
    <property type="entry name" value="NIDOGEN-2"/>
    <property type="match status" value="1"/>
</dbReference>
<sequence length="123" mass="13332">MIYMIKLTVCVLTPGVTMDFSKQRKENITMATLTIILLVSTAFALGDCTIRPKTPCERARDAMINSPPTAYIPTCDCKGQYTPEQCWGSTGSCWCVTCNGQKIKGTETPPGTAHTNCATLICS</sequence>
<dbReference type="SMART" id="SM00211">
    <property type="entry name" value="TY"/>
    <property type="match status" value="1"/>
</dbReference>
<dbReference type="InterPro" id="IPR000716">
    <property type="entry name" value="Thyroglobulin_1"/>
</dbReference>
<dbReference type="EMBL" id="JAGTTL010000039">
    <property type="protein sequence ID" value="KAK6291657.1"/>
    <property type="molecule type" value="Genomic_DNA"/>
</dbReference>
<dbReference type="InterPro" id="IPR051950">
    <property type="entry name" value="Dev_reg/Prot_inhib"/>
</dbReference>
<dbReference type="PROSITE" id="PS51162">
    <property type="entry name" value="THYROGLOBULIN_1_2"/>
    <property type="match status" value="1"/>
</dbReference>
<keyword evidence="6" id="KW-1133">Transmembrane helix</keyword>
<keyword evidence="6" id="KW-0812">Transmembrane</keyword>
<feature type="disulfide bond" evidence="5">
    <location>
        <begin position="86"/>
        <end position="93"/>
    </location>
</feature>
<dbReference type="Pfam" id="PF00086">
    <property type="entry name" value="Thyroglobulin_1"/>
    <property type="match status" value="1"/>
</dbReference>
<accession>A0AAN8KHS3</accession>
<evidence type="ECO:0000313" key="8">
    <source>
        <dbReference type="EMBL" id="KAK6291657.1"/>
    </source>
</evidence>
<comment type="caution">
    <text evidence="5">Lacks conserved residue(s) required for the propagation of feature annotation.</text>
</comment>
<reference evidence="8 9" key="1">
    <citation type="submission" date="2021-04" db="EMBL/GenBank/DDBJ databases">
        <authorList>
            <person name="De Guttry C."/>
            <person name="Zahm M."/>
            <person name="Klopp C."/>
            <person name="Cabau C."/>
            <person name="Louis A."/>
            <person name="Berthelot C."/>
            <person name="Parey E."/>
            <person name="Roest Crollius H."/>
            <person name="Montfort J."/>
            <person name="Robinson-Rechavi M."/>
            <person name="Bucao C."/>
            <person name="Bouchez O."/>
            <person name="Gislard M."/>
            <person name="Lluch J."/>
            <person name="Milhes M."/>
            <person name="Lampietro C."/>
            <person name="Lopez Roques C."/>
            <person name="Donnadieu C."/>
            <person name="Braasch I."/>
            <person name="Desvignes T."/>
            <person name="Postlethwait J."/>
            <person name="Bobe J."/>
            <person name="Wedekind C."/>
            <person name="Guiguen Y."/>
        </authorList>
    </citation>
    <scope>NUCLEOTIDE SEQUENCE [LARGE SCALE GENOMIC DNA]</scope>
    <source>
        <strain evidence="8">Cs_M1</strain>
        <tissue evidence="8">Blood</tissue>
    </source>
</reference>
<dbReference type="AlphaFoldDB" id="A0AAN8KHS3"/>
<keyword evidence="4 5" id="KW-1015">Disulfide bond</keyword>
<keyword evidence="6" id="KW-0472">Membrane</keyword>
<name>A0AAN8KHS3_9TELE</name>
<evidence type="ECO:0000256" key="5">
    <source>
        <dbReference type="PROSITE-ProRule" id="PRU00500"/>
    </source>
</evidence>
<comment type="subcellular location">
    <subcellularLocation>
        <location evidence="1">Secreted</location>
    </subcellularLocation>
</comment>
<feature type="disulfide bond" evidence="5">
    <location>
        <begin position="56"/>
        <end position="75"/>
    </location>
</feature>
<dbReference type="CDD" id="cd00191">
    <property type="entry name" value="TY"/>
    <property type="match status" value="1"/>
</dbReference>
<evidence type="ECO:0000256" key="4">
    <source>
        <dbReference type="ARBA" id="ARBA00023157"/>
    </source>
</evidence>
<comment type="caution">
    <text evidence="8">The sequence shown here is derived from an EMBL/GenBank/DDBJ whole genome shotgun (WGS) entry which is preliminary data.</text>
</comment>
<evidence type="ECO:0000256" key="6">
    <source>
        <dbReference type="SAM" id="Phobius"/>
    </source>
</evidence>
<proteinExistence type="predicted"/>
<evidence type="ECO:0000313" key="9">
    <source>
        <dbReference type="Proteomes" id="UP001356427"/>
    </source>
</evidence>
<dbReference type="GO" id="GO:0005615">
    <property type="term" value="C:extracellular space"/>
    <property type="evidence" value="ECO:0007669"/>
    <property type="project" value="TreeGrafter"/>
</dbReference>
<keyword evidence="2" id="KW-0964">Secreted</keyword>
<dbReference type="PANTHER" id="PTHR12352">
    <property type="entry name" value="SECRETED MODULAR CALCIUM-BINDING PROTEIN"/>
    <property type="match status" value="1"/>
</dbReference>
<keyword evidence="3" id="KW-0677">Repeat</keyword>
<dbReference type="Proteomes" id="UP001356427">
    <property type="component" value="Unassembled WGS sequence"/>
</dbReference>
<evidence type="ECO:0000256" key="3">
    <source>
        <dbReference type="ARBA" id="ARBA00022737"/>
    </source>
</evidence>
<dbReference type="InterPro" id="IPR036857">
    <property type="entry name" value="Thyroglobulin_1_sf"/>
</dbReference>
<dbReference type="Gene3D" id="4.10.800.10">
    <property type="entry name" value="Thyroglobulin type-1"/>
    <property type="match status" value="1"/>
</dbReference>
<evidence type="ECO:0000256" key="1">
    <source>
        <dbReference type="ARBA" id="ARBA00004613"/>
    </source>
</evidence>
<protein>
    <recommendedName>
        <fullName evidence="7">Thyroglobulin type-1 domain-containing protein</fullName>
    </recommendedName>
</protein>
<feature type="transmembrane region" description="Helical" evidence="6">
    <location>
        <begin position="28"/>
        <end position="46"/>
    </location>
</feature>
<gene>
    <name evidence="8" type="ORF">J4Q44_G00374420</name>
</gene>
<dbReference type="SUPFAM" id="SSF57610">
    <property type="entry name" value="Thyroglobulin type-1 domain"/>
    <property type="match status" value="1"/>
</dbReference>
<dbReference type="PROSITE" id="PS00484">
    <property type="entry name" value="THYROGLOBULIN_1_1"/>
    <property type="match status" value="1"/>
</dbReference>
<evidence type="ECO:0000256" key="2">
    <source>
        <dbReference type="ARBA" id="ARBA00022525"/>
    </source>
</evidence>
<keyword evidence="9" id="KW-1185">Reference proteome</keyword>